<dbReference type="InterPro" id="IPR036390">
    <property type="entry name" value="WH_DNA-bd_sf"/>
</dbReference>
<protein>
    <submittedName>
        <fullName evidence="6">Transcriptional regulator GcvA</fullName>
    </submittedName>
</protein>
<feature type="domain" description="HTH lysR-type" evidence="5">
    <location>
        <begin position="5"/>
        <end position="62"/>
    </location>
</feature>
<dbReference type="PROSITE" id="PS50931">
    <property type="entry name" value="HTH_LYSR"/>
    <property type="match status" value="1"/>
</dbReference>
<keyword evidence="4" id="KW-0804">Transcription</keyword>
<dbReference type="GO" id="GO:0043565">
    <property type="term" value="F:sequence-specific DNA binding"/>
    <property type="evidence" value="ECO:0007669"/>
    <property type="project" value="TreeGrafter"/>
</dbReference>
<evidence type="ECO:0000256" key="4">
    <source>
        <dbReference type="ARBA" id="ARBA00023163"/>
    </source>
</evidence>
<dbReference type="GO" id="GO:0006351">
    <property type="term" value="P:DNA-templated transcription"/>
    <property type="evidence" value="ECO:0007669"/>
    <property type="project" value="TreeGrafter"/>
</dbReference>
<dbReference type="PANTHER" id="PTHR30537">
    <property type="entry name" value="HTH-TYPE TRANSCRIPTIONAL REGULATOR"/>
    <property type="match status" value="1"/>
</dbReference>
<accession>A0AB38YL96</accession>
<dbReference type="Gene3D" id="3.40.190.10">
    <property type="entry name" value="Periplasmic binding protein-like II"/>
    <property type="match status" value="2"/>
</dbReference>
<dbReference type="SUPFAM" id="SSF53850">
    <property type="entry name" value="Periplasmic binding protein-like II"/>
    <property type="match status" value="1"/>
</dbReference>
<dbReference type="GO" id="GO:0003700">
    <property type="term" value="F:DNA-binding transcription factor activity"/>
    <property type="evidence" value="ECO:0007669"/>
    <property type="project" value="InterPro"/>
</dbReference>
<dbReference type="Pfam" id="PF00126">
    <property type="entry name" value="HTH_1"/>
    <property type="match status" value="1"/>
</dbReference>
<dbReference type="NCBIfam" id="NF008352">
    <property type="entry name" value="PRK11139.1"/>
    <property type="match status" value="1"/>
</dbReference>
<keyword evidence="2" id="KW-0805">Transcription regulation</keyword>
<dbReference type="PRINTS" id="PR00039">
    <property type="entry name" value="HTHLYSR"/>
</dbReference>
<dbReference type="FunFam" id="1.10.10.10:FF:000038">
    <property type="entry name" value="Glycine cleavage system transcriptional activator"/>
    <property type="match status" value="1"/>
</dbReference>
<comment type="similarity">
    <text evidence="1">Belongs to the LysR transcriptional regulatory family.</text>
</comment>
<evidence type="ECO:0000259" key="5">
    <source>
        <dbReference type="PROSITE" id="PS50931"/>
    </source>
</evidence>
<dbReference type="InterPro" id="IPR000847">
    <property type="entry name" value="LysR_HTH_N"/>
</dbReference>
<evidence type="ECO:0000256" key="2">
    <source>
        <dbReference type="ARBA" id="ARBA00023015"/>
    </source>
</evidence>
<name>A0AB38YL96_9GAMM</name>
<keyword evidence="3" id="KW-0238">DNA-binding</keyword>
<evidence type="ECO:0000256" key="3">
    <source>
        <dbReference type="ARBA" id="ARBA00023125"/>
    </source>
</evidence>
<dbReference type="InterPro" id="IPR005119">
    <property type="entry name" value="LysR_subst-bd"/>
</dbReference>
<dbReference type="InterPro" id="IPR058163">
    <property type="entry name" value="LysR-type_TF_proteobact-type"/>
</dbReference>
<organism evidence="6">
    <name type="scientific">Salinispirillum sp. LH 10-3-1</name>
    <dbReference type="NCBI Taxonomy" id="2952525"/>
    <lineage>
        <taxon>Bacteria</taxon>
        <taxon>Pseudomonadati</taxon>
        <taxon>Pseudomonadota</taxon>
        <taxon>Gammaproteobacteria</taxon>
        <taxon>Oceanospirillales</taxon>
        <taxon>Saccharospirillaceae</taxon>
        <taxon>Salinispirillum</taxon>
    </lineage>
</organism>
<dbReference type="PANTHER" id="PTHR30537:SF26">
    <property type="entry name" value="GLYCINE CLEAVAGE SYSTEM TRANSCRIPTIONAL ACTIVATOR"/>
    <property type="match status" value="1"/>
</dbReference>
<dbReference type="EMBL" id="CP101717">
    <property type="protein sequence ID" value="WLD59670.1"/>
    <property type="molecule type" value="Genomic_DNA"/>
</dbReference>
<evidence type="ECO:0000256" key="1">
    <source>
        <dbReference type="ARBA" id="ARBA00009437"/>
    </source>
</evidence>
<dbReference type="InterPro" id="IPR036388">
    <property type="entry name" value="WH-like_DNA-bd_sf"/>
</dbReference>
<dbReference type="CDD" id="cd08432">
    <property type="entry name" value="PBP2_GcdR_TrpI_HvrB_AmpR_like"/>
    <property type="match status" value="1"/>
</dbReference>
<dbReference type="SUPFAM" id="SSF46785">
    <property type="entry name" value="Winged helix' DNA-binding domain"/>
    <property type="match status" value="1"/>
</dbReference>
<evidence type="ECO:0000313" key="6">
    <source>
        <dbReference type="EMBL" id="WLD59670.1"/>
    </source>
</evidence>
<gene>
    <name evidence="6" type="primary">gcvA</name>
    <name evidence="6" type="ORF">NFC81_08195</name>
</gene>
<dbReference type="Pfam" id="PF03466">
    <property type="entry name" value="LysR_substrate"/>
    <property type="match status" value="1"/>
</dbReference>
<proteinExistence type="inferred from homology"/>
<dbReference type="AlphaFoldDB" id="A0AB38YL96"/>
<reference evidence="6" key="1">
    <citation type="submission" date="2022-07" db="EMBL/GenBank/DDBJ databases">
        <title>Complete genome sequence of Salinispirillum sp. LH10-3-1 capable of multiple carbohydrate inversion isolated from a soda lake.</title>
        <authorList>
            <person name="Liu J."/>
            <person name="Zhai Y."/>
            <person name="Zhang H."/>
            <person name="Yang H."/>
            <person name="Qu J."/>
            <person name="Li J."/>
        </authorList>
    </citation>
    <scope>NUCLEOTIDE SEQUENCE</scope>
    <source>
        <strain evidence="6">LH 10-3-1</strain>
    </source>
</reference>
<sequence length="311" mass="34830">MKRLPPLNTLRSFEAAARQGSFQAAARELFVTPSAVSHQIKALEEFLGLPLFARQTRRVHLTSAGKEYLKSVQKALREVERATQNLVSTHGSGELKLAVAPAFLTRWLLPRMGVFSEQYPDIELQISASTGLLDFSRDDVDMAVYYGDGNWEGLECLFMRQSVLIPVCSPSLMTRKPILEPADVSQHRLIHVSKRIDEWRTWFDAANTEYRETKKGLVLSSGSLAAGAAVRGLGIALTDVSLITEEIQSGELITPLNIPLPKNKSFYLVYAKNRPAGYAMRMFRDWIMEQMSEDADQAAKNKNAQRLNLDT</sequence>
<dbReference type="Gene3D" id="1.10.10.10">
    <property type="entry name" value="Winged helix-like DNA-binding domain superfamily/Winged helix DNA-binding domain"/>
    <property type="match status" value="1"/>
</dbReference>